<proteinExistence type="predicted"/>
<name>A0AAX4IWZ9_9PEZI</name>
<reference evidence="3" key="1">
    <citation type="journal article" date="2023" name="bioRxiv">
        <title>Complete genome of the Medicago anthracnose fungus, Colletotrichum destructivum, reveals a mini-chromosome-like region within a core chromosome.</title>
        <authorList>
            <person name="Lapalu N."/>
            <person name="Simon A."/>
            <person name="Lu A."/>
            <person name="Plaumann P.-L."/>
            <person name="Amselem J."/>
            <person name="Pigne S."/>
            <person name="Auger A."/>
            <person name="Koch C."/>
            <person name="Dallery J.-F."/>
            <person name="O'Connell R.J."/>
        </authorList>
    </citation>
    <scope>NUCLEOTIDE SEQUENCE [LARGE SCALE GENOMIC DNA]</scope>
    <source>
        <strain evidence="3">CBS 520.97</strain>
    </source>
</reference>
<gene>
    <name evidence="2" type="ORF">CDEST_12761</name>
</gene>
<evidence type="ECO:0000313" key="2">
    <source>
        <dbReference type="EMBL" id="WQF87747.1"/>
    </source>
</evidence>
<sequence length="170" mass="18479">MKSSSILSLGLLLGATKAIDMREYAPACGVDRGFRIWYRELLASFEDATTVEGILDWFAPGGVMVLRDQEAAGDEILQAREAILPADGSVQWNHFPNTTIVSDETPTNKSFVVSGVLQITNGTCATTYFQTLFTVEKDLTTGQADLESHGGRILVYHGFSINATTDPCIK</sequence>
<dbReference type="RefSeq" id="XP_062784968.1">
    <property type="nucleotide sequence ID" value="XM_062928917.1"/>
</dbReference>
<evidence type="ECO:0000256" key="1">
    <source>
        <dbReference type="SAM" id="SignalP"/>
    </source>
</evidence>
<feature type="signal peptide" evidence="1">
    <location>
        <begin position="1"/>
        <end position="18"/>
    </location>
</feature>
<dbReference type="GeneID" id="87949261"/>
<dbReference type="Proteomes" id="UP001322277">
    <property type="component" value="Chromosome 8"/>
</dbReference>
<evidence type="ECO:0000313" key="3">
    <source>
        <dbReference type="Proteomes" id="UP001322277"/>
    </source>
</evidence>
<keyword evidence="3" id="KW-1185">Reference proteome</keyword>
<accession>A0AAX4IWZ9</accession>
<organism evidence="2 3">
    <name type="scientific">Colletotrichum destructivum</name>
    <dbReference type="NCBI Taxonomy" id="34406"/>
    <lineage>
        <taxon>Eukaryota</taxon>
        <taxon>Fungi</taxon>
        <taxon>Dikarya</taxon>
        <taxon>Ascomycota</taxon>
        <taxon>Pezizomycotina</taxon>
        <taxon>Sordariomycetes</taxon>
        <taxon>Hypocreomycetidae</taxon>
        <taxon>Glomerellales</taxon>
        <taxon>Glomerellaceae</taxon>
        <taxon>Colletotrichum</taxon>
        <taxon>Colletotrichum destructivum species complex</taxon>
    </lineage>
</organism>
<feature type="chain" id="PRO_5043590083" description="SnoaL-like domain-containing protein" evidence="1">
    <location>
        <begin position="19"/>
        <end position="170"/>
    </location>
</feature>
<keyword evidence="1" id="KW-0732">Signal</keyword>
<evidence type="ECO:0008006" key="4">
    <source>
        <dbReference type="Google" id="ProtNLM"/>
    </source>
</evidence>
<dbReference type="AlphaFoldDB" id="A0AAX4IWZ9"/>
<protein>
    <recommendedName>
        <fullName evidence="4">SnoaL-like domain-containing protein</fullName>
    </recommendedName>
</protein>
<dbReference type="KEGG" id="cdet:87949261"/>
<dbReference type="EMBL" id="CP137312">
    <property type="protein sequence ID" value="WQF87747.1"/>
    <property type="molecule type" value="Genomic_DNA"/>
</dbReference>